<evidence type="ECO:0000313" key="2">
    <source>
        <dbReference type="Proteomes" id="UP001175271"/>
    </source>
</evidence>
<keyword evidence="2" id="KW-1185">Reference proteome</keyword>
<dbReference type="EMBL" id="JAUCMV010000001">
    <property type="protein sequence ID" value="KAK0427030.1"/>
    <property type="molecule type" value="Genomic_DNA"/>
</dbReference>
<dbReference type="Proteomes" id="UP001175271">
    <property type="component" value="Unassembled WGS sequence"/>
</dbReference>
<reference evidence="1" key="1">
    <citation type="submission" date="2023-06" db="EMBL/GenBank/DDBJ databases">
        <title>Genomic analysis of the entomopathogenic nematode Steinernema hermaphroditum.</title>
        <authorList>
            <person name="Schwarz E.M."/>
            <person name="Heppert J.K."/>
            <person name="Baniya A."/>
            <person name="Schwartz H.T."/>
            <person name="Tan C.-H."/>
            <person name="Antoshechkin I."/>
            <person name="Sternberg P.W."/>
            <person name="Goodrich-Blair H."/>
            <person name="Dillman A.R."/>
        </authorList>
    </citation>
    <scope>NUCLEOTIDE SEQUENCE</scope>
    <source>
        <strain evidence="1">PS9179</strain>
        <tissue evidence="1">Whole animal</tissue>
    </source>
</reference>
<organism evidence="1 2">
    <name type="scientific">Steinernema hermaphroditum</name>
    <dbReference type="NCBI Taxonomy" id="289476"/>
    <lineage>
        <taxon>Eukaryota</taxon>
        <taxon>Metazoa</taxon>
        <taxon>Ecdysozoa</taxon>
        <taxon>Nematoda</taxon>
        <taxon>Chromadorea</taxon>
        <taxon>Rhabditida</taxon>
        <taxon>Tylenchina</taxon>
        <taxon>Panagrolaimomorpha</taxon>
        <taxon>Strongyloidoidea</taxon>
        <taxon>Steinernematidae</taxon>
        <taxon>Steinernema</taxon>
    </lineage>
</organism>
<sequence>MFMRPLYPTLYQNHSCHDTSHIASFFMRIMNGCRRIEAILSVALALERFQAVFALKKLRYLVDLVRQKFVIKTLKIEVHEKSILVQAFVRFFGDTTMTVFYHIVPLFLPHSKLLEIVTTLGYLINNLVLPPVLSVIVSRTLRTDVFLFMLKVSTVQPS</sequence>
<protein>
    <submittedName>
        <fullName evidence="1">Uncharacterized protein</fullName>
    </submittedName>
</protein>
<gene>
    <name evidence="1" type="ORF">QR680_010028</name>
</gene>
<evidence type="ECO:0000313" key="1">
    <source>
        <dbReference type="EMBL" id="KAK0427030.1"/>
    </source>
</evidence>
<accession>A0AA39IMH1</accession>
<comment type="caution">
    <text evidence="1">The sequence shown here is derived from an EMBL/GenBank/DDBJ whole genome shotgun (WGS) entry which is preliminary data.</text>
</comment>
<proteinExistence type="predicted"/>
<name>A0AA39IMH1_9BILA</name>
<dbReference type="AlphaFoldDB" id="A0AA39IMH1"/>